<feature type="transmembrane region" description="Helical" evidence="2">
    <location>
        <begin position="26"/>
        <end position="45"/>
    </location>
</feature>
<proteinExistence type="predicted"/>
<feature type="compositionally biased region" description="Polar residues" evidence="1">
    <location>
        <begin position="60"/>
        <end position="70"/>
    </location>
</feature>
<keyword evidence="2" id="KW-1133">Transmembrane helix</keyword>
<name>A0A955LWA7_UNCKA</name>
<feature type="non-terminal residue" evidence="3">
    <location>
        <position position="89"/>
    </location>
</feature>
<keyword evidence="2" id="KW-0812">Transmembrane</keyword>
<dbReference type="AlphaFoldDB" id="A0A955LWA7"/>
<comment type="caution">
    <text evidence="3">The sequence shown here is derived from an EMBL/GenBank/DDBJ whole genome shotgun (WGS) entry which is preliminary data.</text>
</comment>
<accession>A0A955LWA7</accession>
<sequence length="89" mass="10252">MYTNPVPTEVSEQSTTVTAVLQEYLYWPYLLIATFVVFLVVLVVIEVREKVKDHQEEDMYSTQNDTQQKSAAHEYRMPSGGWPDPNQGN</sequence>
<evidence type="ECO:0000256" key="2">
    <source>
        <dbReference type="SAM" id="Phobius"/>
    </source>
</evidence>
<dbReference type="Proteomes" id="UP000699691">
    <property type="component" value="Unassembled WGS sequence"/>
</dbReference>
<evidence type="ECO:0000313" key="3">
    <source>
        <dbReference type="EMBL" id="MCA9397831.1"/>
    </source>
</evidence>
<gene>
    <name evidence="3" type="ORF">KC573_03300</name>
</gene>
<evidence type="ECO:0000313" key="4">
    <source>
        <dbReference type="Proteomes" id="UP000699691"/>
    </source>
</evidence>
<organism evidence="3 4">
    <name type="scientific">candidate division WWE3 bacterium</name>
    <dbReference type="NCBI Taxonomy" id="2053526"/>
    <lineage>
        <taxon>Bacteria</taxon>
        <taxon>Katanobacteria</taxon>
    </lineage>
</organism>
<reference evidence="3" key="1">
    <citation type="submission" date="2020-04" db="EMBL/GenBank/DDBJ databases">
        <authorList>
            <person name="Zhang T."/>
        </authorList>
    </citation>
    <scope>NUCLEOTIDE SEQUENCE</scope>
    <source>
        <strain evidence="3">HKST-UBA02</strain>
    </source>
</reference>
<evidence type="ECO:0000256" key="1">
    <source>
        <dbReference type="SAM" id="MobiDB-lite"/>
    </source>
</evidence>
<keyword evidence="2" id="KW-0472">Membrane</keyword>
<dbReference type="EMBL" id="JAGQKY010000158">
    <property type="protein sequence ID" value="MCA9397831.1"/>
    <property type="molecule type" value="Genomic_DNA"/>
</dbReference>
<protein>
    <submittedName>
        <fullName evidence="3">Uncharacterized protein</fullName>
    </submittedName>
</protein>
<feature type="region of interest" description="Disordered" evidence="1">
    <location>
        <begin position="53"/>
        <end position="89"/>
    </location>
</feature>
<reference evidence="3" key="2">
    <citation type="journal article" date="2021" name="Microbiome">
        <title>Successional dynamics and alternative stable states in a saline activated sludge microbial community over 9 years.</title>
        <authorList>
            <person name="Wang Y."/>
            <person name="Ye J."/>
            <person name="Ju F."/>
            <person name="Liu L."/>
            <person name="Boyd J.A."/>
            <person name="Deng Y."/>
            <person name="Parks D.H."/>
            <person name="Jiang X."/>
            <person name="Yin X."/>
            <person name="Woodcroft B.J."/>
            <person name="Tyson G.W."/>
            <person name="Hugenholtz P."/>
            <person name="Polz M.F."/>
            <person name="Zhang T."/>
        </authorList>
    </citation>
    <scope>NUCLEOTIDE SEQUENCE</scope>
    <source>
        <strain evidence="3">HKST-UBA02</strain>
    </source>
</reference>